<organism evidence="1 2">
    <name type="scientific">Blepharisma stoltei</name>
    <dbReference type="NCBI Taxonomy" id="1481888"/>
    <lineage>
        <taxon>Eukaryota</taxon>
        <taxon>Sar</taxon>
        <taxon>Alveolata</taxon>
        <taxon>Ciliophora</taxon>
        <taxon>Postciliodesmatophora</taxon>
        <taxon>Heterotrichea</taxon>
        <taxon>Heterotrichida</taxon>
        <taxon>Blepharismidae</taxon>
        <taxon>Blepharisma</taxon>
    </lineage>
</organism>
<dbReference type="Gene3D" id="1.25.10.10">
    <property type="entry name" value="Leucine-rich Repeat Variant"/>
    <property type="match status" value="1"/>
</dbReference>
<gene>
    <name evidence="1" type="ORF">BSTOLATCC_MIC20729</name>
</gene>
<dbReference type="AlphaFoldDB" id="A0AAU9JBZ2"/>
<dbReference type="InterPro" id="IPR011989">
    <property type="entry name" value="ARM-like"/>
</dbReference>
<dbReference type="SUPFAM" id="SSF48371">
    <property type="entry name" value="ARM repeat"/>
    <property type="match status" value="1"/>
</dbReference>
<dbReference type="Proteomes" id="UP001162131">
    <property type="component" value="Unassembled WGS sequence"/>
</dbReference>
<proteinExistence type="predicted"/>
<evidence type="ECO:0000313" key="2">
    <source>
        <dbReference type="Proteomes" id="UP001162131"/>
    </source>
</evidence>
<reference evidence="1" key="1">
    <citation type="submission" date="2021-09" db="EMBL/GenBank/DDBJ databases">
        <authorList>
            <consortium name="AG Swart"/>
            <person name="Singh M."/>
            <person name="Singh A."/>
            <person name="Seah K."/>
            <person name="Emmerich C."/>
        </authorList>
    </citation>
    <scope>NUCLEOTIDE SEQUENCE</scope>
    <source>
        <strain evidence="1">ATCC30299</strain>
    </source>
</reference>
<accession>A0AAU9JBZ2</accession>
<comment type="caution">
    <text evidence="1">The sequence shown here is derived from an EMBL/GenBank/DDBJ whole genome shotgun (WGS) entry which is preliminary data.</text>
</comment>
<name>A0AAU9JBZ2_9CILI</name>
<dbReference type="InterPro" id="IPR016024">
    <property type="entry name" value="ARM-type_fold"/>
</dbReference>
<protein>
    <submittedName>
        <fullName evidence="1">Uncharacterized protein</fullName>
    </submittedName>
</protein>
<evidence type="ECO:0000313" key="1">
    <source>
        <dbReference type="EMBL" id="CAG9318251.1"/>
    </source>
</evidence>
<keyword evidence="2" id="KW-1185">Reference proteome</keyword>
<dbReference type="EMBL" id="CAJZBQ010000020">
    <property type="protein sequence ID" value="CAG9318251.1"/>
    <property type="molecule type" value="Genomic_DNA"/>
</dbReference>
<sequence>MCMHSEIRQKLCKSYLVSFGLVNISLGLLRSGDYDTILAALSLLTSLLTVKEISEFIEYNGIRMISKLLQQKEVEYIYFILQLIDLILNSSRENRNQILHIGLADALKYNIKNNAELQKCPRLFGQAKRIKDEIEVFESVVANMNASYLLSG</sequence>